<comment type="caution">
    <text evidence="1">The sequence shown here is derived from an EMBL/GenBank/DDBJ whole genome shotgun (WGS) entry which is preliminary data.</text>
</comment>
<dbReference type="EMBL" id="PRLM01000006">
    <property type="protein sequence ID" value="RYC74421.1"/>
    <property type="molecule type" value="Genomic_DNA"/>
</dbReference>
<evidence type="ECO:0000313" key="2">
    <source>
        <dbReference type="Proteomes" id="UP001191019"/>
    </source>
</evidence>
<reference evidence="1 2" key="2">
    <citation type="journal article" date="2020" name="Cell Rep.">
        <title>Acquisition and Adaptation of Ultra-small Parasitic Reduced Genome Bacteria to Mammalian Hosts.</title>
        <authorList>
            <person name="McLean J.S."/>
            <person name="Bor B."/>
            <person name="Kerns K.A."/>
            <person name="Liu Q."/>
            <person name="To T.T."/>
            <person name="Solden L."/>
            <person name="Hendrickson E.L."/>
            <person name="Wrighton K."/>
            <person name="Shi W."/>
            <person name="He X."/>
        </authorList>
    </citation>
    <scope>NUCLEOTIDE SEQUENCE [LARGE SCALE GENOMIC DNA]</scope>
    <source>
        <strain evidence="1 2">TM7_G3_2_Rum_HOT_351B</strain>
    </source>
</reference>
<reference evidence="1 2" key="1">
    <citation type="journal article" date="2018" name="bioRxiv">
        <title>Evidence of independent acquisition and adaption of ultra-small bacteria to human hosts across the highly diverse yet reduced genomes of the phylum Saccharibacteria.</title>
        <authorList>
            <person name="McLean J.S."/>
            <person name="Bor B."/>
            <person name="To T.T."/>
            <person name="Liu Q."/>
            <person name="Kearns K.A."/>
            <person name="Solden L.M."/>
            <person name="Wrighton K.C."/>
            <person name="He X."/>
            <person name="Shi W."/>
        </authorList>
    </citation>
    <scope>NUCLEOTIDE SEQUENCE [LARGE SCALE GENOMIC DNA]</scope>
    <source>
        <strain evidence="1 2">TM7_G3_2_Rum_HOT_351B</strain>
    </source>
</reference>
<accession>A0ABY0FL04</accession>
<protein>
    <submittedName>
        <fullName evidence="1">Uncharacterized protein</fullName>
    </submittedName>
</protein>
<proteinExistence type="predicted"/>
<organism evidence="1 2">
    <name type="scientific">Candidatus Nanosyncoccus alces</name>
    <dbReference type="NCBI Taxonomy" id="2171997"/>
    <lineage>
        <taxon>Bacteria</taxon>
        <taxon>Candidatus Saccharimonadota</taxon>
        <taxon>Candidatus Nanosyncoccalia</taxon>
        <taxon>Candidatus Nanosyncoccales</taxon>
        <taxon>Candidatus Nanosyncoccaceae</taxon>
        <taxon>Candidatus Nanosyncoccus</taxon>
    </lineage>
</organism>
<name>A0ABY0FL04_9BACT</name>
<sequence length="98" mass="12073">MRLLDYECQTTFWQDFTIADKFGFGAVKDTYERARQEWGDDRVYGTELSMVLNHRCWYYHERNNTLSKPYSDLWTEYHDYVLDNWKGEDLQYYLQITD</sequence>
<evidence type="ECO:0000313" key="1">
    <source>
        <dbReference type="EMBL" id="RYC74421.1"/>
    </source>
</evidence>
<keyword evidence="2" id="KW-1185">Reference proteome</keyword>
<gene>
    <name evidence="1" type="ORF">G3RUM_00575</name>
</gene>
<dbReference type="Proteomes" id="UP001191019">
    <property type="component" value="Unassembled WGS sequence"/>
</dbReference>